<dbReference type="EMBL" id="JAAAMU010000008">
    <property type="protein sequence ID" value="NBC70673.1"/>
    <property type="molecule type" value="Genomic_DNA"/>
</dbReference>
<dbReference type="RefSeq" id="WP_161699865.1">
    <property type="nucleotide sequence ID" value="NZ_JAAAMU010000008.1"/>
</dbReference>
<name>A0A7X4YQK0_9BACL</name>
<gene>
    <name evidence="1" type="ORF">GT003_16855</name>
</gene>
<sequence length="59" mass="6795">MSFSQTENLKHAGSLKNLKRPWEAPVLQVLSVMKTEGGPDKPWQFLPNDGFYKRNQFDS</sequence>
<comment type="caution">
    <text evidence="1">The sequence shown here is derived from an EMBL/GenBank/DDBJ whole genome shotgun (WGS) entry which is preliminary data.</text>
</comment>
<reference evidence="1 2" key="1">
    <citation type="submission" date="2020-01" db="EMBL/GenBank/DDBJ databases">
        <title>Paenibacillus soybeanensis sp. nov. isolated from the nodules of soybean (Glycine max(L.) Merr).</title>
        <authorList>
            <person name="Wang H."/>
        </authorList>
    </citation>
    <scope>NUCLEOTIDE SEQUENCE [LARGE SCALE GENOMIC DNA]</scope>
    <source>
        <strain evidence="1 2">DSM 23054</strain>
    </source>
</reference>
<evidence type="ECO:0000313" key="1">
    <source>
        <dbReference type="EMBL" id="NBC70673.1"/>
    </source>
</evidence>
<dbReference type="AlphaFoldDB" id="A0A7X4YQK0"/>
<organism evidence="1 2">
    <name type="scientific">Paenibacillus sacheonensis</name>
    <dbReference type="NCBI Taxonomy" id="742054"/>
    <lineage>
        <taxon>Bacteria</taxon>
        <taxon>Bacillati</taxon>
        <taxon>Bacillota</taxon>
        <taxon>Bacilli</taxon>
        <taxon>Bacillales</taxon>
        <taxon>Paenibacillaceae</taxon>
        <taxon>Paenibacillus</taxon>
    </lineage>
</organism>
<evidence type="ECO:0000313" key="2">
    <source>
        <dbReference type="Proteomes" id="UP000558113"/>
    </source>
</evidence>
<keyword evidence="2" id="KW-1185">Reference proteome</keyword>
<dbReference type="Proteomes" id="UP000558113">
    <property type="component" value="Unassembled WGS sequence"/>
</dbReference>
<accession>A0A7X4YQK0</accession>
<proteinExistence type="predicted"/>
<protein>
    <submittedName>
        <fullName evidence="1">Uncharacterized protein</fullName>
    </submittedName>
</protein>